<proteinExistence type="predicted"/>
<keyword evidence="1" id="KW-0560">Oxidoreductase</keyword>
<name>A0A6J6I6W0_9ZZZZ</name>
<dbReference type="SUPFAM" id="SSF51735">
    <property type="entry name" value="NAD(P)-binding Rossmann-fold domains"/>
    <property type="match status" value="1"/>
</dbReference>
<dbReference type="InterPro" id="IPR002347">
    <property type="entry name" value="SDR_fam"/>
</dbReference>
<organism evidence="2">
    <name type="scientific">freshwater metagenome</name>
    <dbReference type="NCBI Taxonomy" id="449393"/>
    <lineage>
        <taxon>unclassified sequences</taxon>
        <taxon>metagenomes</taxon>
        <taxon>ecological metagenomes</taxon>
    </lineage>
</organism>
<sequence length="300" mass="31961">MTWTTSDIPDLTGKVAVITGSNAGLGFHIATDLAGAGARVIMACRNEAKATEAANKIRMTSPRGTVETITLDLADLSSVKSFSEQLQSTVDRLDILGNNAGLMAVDKSKTVDGFETQFGVNHLGHFALTGLVLPLLLATPGSRVVNHSSMGHRPGKMHLDDLNYEQHRYSRWPAYFQSKLANLLFSLDLQRRLSLAGASTIALTAHPGGSRTDLGVEGSGLSNKVLKPTGGFGQSAAKGALPFVRACVDPSAKGGDFYGPRFLMFGSPKLETPTKRARNAAVATQLWTCSEELTGVRYLD</sequence>
<evidence type="ECO:0000313" key="2">
    <source>
        <dbReference type="EMBL" id="CAB4622162.1"/>
    </source>
</evidence>
<evidence type="ECO:0000256" key="1">
    <source>
        <dbReference type="ARBA" id="ARBA00023002"/>
    </source>
</evidence>
<gene>
    <name evidence="2" type="ORF">UFOPK1827_02063</name>
    <name evidence="3" type="ORF">UFOPK2000_00838</name>
    <name evidence="4" type="ORF">UFOPK3708_01165</name>
</gene>
<dbReference type="InterPro" id="IPR036291">
    <property type="entry name" value="NAD(P)-bd_dom_sf"/>
</dbReference>
<evidence type="ECO:0000313" key="4">
    <source>
        <dbReference type="EMBL" id="CAB4936404.1"/>
    </source>
</evidence>
<dbReference type="EMBL" id="CAEZVK010000079">
    <property type="protein sequence ID" value="CAB4632801.1"/>
    <property type="molecule type" value="Genomic_DNA"/>
</dbReference>
<reference evidence="2" key="1">
    <citation type="submission" date="2020-05" db="EMBL/GenBank/DDBJ databases">
        <authorList>
            <person name="Chiriac C."/>
            <person name="Salcher M."/>
            <person name="Ghai R."/>
            <person name="Kavagutti S V."/>
        </authorList>
    </citation>
    <scope>NUCLEOTIDE SEQUENCE</scope>
</reference>
<dbReference type="NCBIfam" id="NF004846">
    <property type="entry name" value="PRK06197.1"/>
    <property type="match status" value="1"/>
</dbReference>
<dbReference type="EMBL" id="CAFBNA010000070">
    <property type="protein sequence ID" value="CAB4936404.1"/>
    <property type="molecule type" value="Genomic_DNA"/>
</dbReference>
<dbReference type="PANTHER" id="PTHR43157">
    <property type="entry name" value="PHOSPHATIDYLINOSITOL-GLYCAN BIOSYNTHESIS CLASS F PROTEIN-RELATED"/>
    <property type="match status" value="1"/>
</dbReference>
<dbReference type="Pfam" id="PF00106">
    <property type="entry name" value="adh_short"/>
    <property type="match status" value="1"/>
</dbReference>
<accession>A0A6J6I6W0</accession>
<dbReference type="Gene3D" id="3.40.50.720">
    <property type="entry name" value="NAD(P)-binding Rossmann-like Domain"/>
    <property type="match status" value="1"/>
</dbReference>
<protein>
    <submittedName>
        <fullName evidence="2">Unannotated protein</fullName>
    </submittedName>
</protein>
<dbReference type="PANTHER" id="PTHR43157:SF31">
    <property type="entry name" value="PHOSPHATIDYLINOSITOL-GLYCAN BIOSYNTHESIS CLASS F PROTEIN"/>
    <property type="match status" value="1"/>
</dbReference>
<dbReference type="EMBL" id="CAEZUO010000180">
    <property type="protein sequence ID" value="CAB4622162.1"/>
    <property type="molecule type" value="Genomic_DNA"/>
</dbReference>
<dbReference type="GO" id="GO:0016491">
    <property type="term" value="F:oxidoreductase activity"/>
    <property type="evidence" value="ECO:0007669"/>
    <property type="project" value="UniProtKB-KW"/>
</dbReference>
<dbReference type="PRINTS" id="PR00081">
    <property type="entry name" value="GDHRDH"/>
</dbReference>
<evidence type="ECO:0000313" key="3">
    <source>
        <dbReference type="EMBL" id="CAB4632801.1"/>
    </source>
</evidence>
<dbReference type="AlphaFoldDB" id="A0A6J6I6W0"/>